<organism evidence="10 11">
    <name type="scientific">Paraburkholderia ferrariae</name>
    <dbReference type="NCBI Taxonomy" id="386056"/>
    <lineage>
        <taxon>Bacteria</taxon>
        <taxon>Pseudomonadati</taxon>
        <taxon>Pseudomonadota</taxon>
        <taxon>Betaproteobacteria</taxon>
        <taxon>Burkholderiales</taxon>
        <taxon>Burkholderiaceae</taxon>
        <taxon>Paraburkholderia</taxon>
    </lineage>
</organism>
<feature type="domain" description="Histidine kinase" evidence="7">
    <location>
        <begin position="571"/>
        <end position="787"/>
    </location>
</feature>
<dbReference type="RefSeq" id="WP_342949296.1">
    <property type="nucleotide sequence ID" value="NZ_JAYMRV010000011.1"/>
</dbReference>
<evidence type="ECO:0000259" key="9">
    <source>
        <dbReference type="PROSITE" id="PS50113"/>
    </source>
</evidence>
<evidence type="ECO:0000256" key="3">
    <source>
        <dbReference type="ARBA" id="ARBA00022553"/>
    </source>
</evidence>
<feature type="domain" description="PAC" evidence="9">
    <location>
        <begin position="200"/>
        <end position="252"/>
    </location>
</feature>
<keyword evidence="11" id="KW-1185">Reference proteome</keyword>
<dbReference type="InterPro" id="IPR052162">
    <property type="entry name" value="Sensor_kinase/Photoreceptor"/>
</dbReference>
<dbReference type="CDD" id="cd00130">
    <property type="entry name" value="PAS"/>
    <property type="match status" value="3"/>
</dbReference>
<sequence length="814" mass="90127">MENELSLTVDALPGLVWTAFPDGNIEFVNRRWCEYTGLSLEQASGEGWQAAFHPDDQPGLIDAWRTALASGERGEAEARMRRFDGTYRWFACRASPITDAAGQTVKWCGINSDIEDRKQTEAALRAQEQRFELIVDGLPTRVILFSPDGEVLHANRHTLEFSGSTLGELRGWKTNGLTHPDDRAAVIARFRASIVTGEPYDAESRHRRADGVYRWFRVQGFPLRDNEGRIALWYFLQTDIDDRKHAEALLEGENRLLEMVATGQLLPSVLDELCLLVEEIATDCVCRVTFRETPDTGCTHLGSPGLPKRFLPRAGARATSDHSDPLGMAGSLKAQVIVSDVASDARWTQAWRERSLAHGLRSCWATPILSRTDEVLGTFTLFRSAPGNPTPIQRELIAQFTHIASIAIERAHSIAARQAADERLRQSAALMAKVEQLSSSGSFCWRLETGAFTWSEQLYRIFGIEPGVPVTLDMVAARFHPGDRHLVDEMIERAREGKDLEFELRLLLPDGPVRHIHIQAHATRDPQGSLDYIGAAQDTTERRASEDALLALRAELAHLSRVNSQCALTASIAHEINQPLTGIVTNASTGLRMLTAEPPNVEGALETVRRTIRDGHRASEVMTRLRVLFSDKTMTTDTVDLVEATREVIDLLQGEIRNKRIVLHLKTTDDLPPVAGDKIHLQQVVLNLLANAVESMNGVEDRPRQILVSIERDDGDHVRLSVTDSGVGIDPQLVDRLFDPLFTTKREGMGIGLSVSRCIIESLDGRLWASSNKDPGATFTFSIPCRADSVTAAGRSAPTGPSARADAERLERNL</sequence>
<dbReference type="PRINTS" id="PR00344">
    <property type="entry name" value="BCTRLSENSOR"/>
</dbReference>
<dbReference type="InterPro" id="IPR035965">
    <property type="entry name" value="PAS-like_dom_sf"/>
</dbReference>
<evidence type="ECO:0000256" key="2">
    <source>
        <dbReference type="ARBA" id="ARBA00012438"/>
    </source>
</evidence>
<dbReference type="Gene3D" id="2.10.70.100">
    <property type="match status" value="1"/>
</dbReference>
<evidence type="ECO:0000256" key="4">
    <source>
        <dbReference type="ARBA" id="ARBA00022679"/>
    </source>
</evidence>
<keyword evidence="3" id="KW-0597">Phosphoprotein</keyword>
<dbReference type="SUPFAM" id="SSF55785">
    <property type="entry name" value="PYP-like sensor domain (PAS domain)"/>
    <property type="match status" value="3"/>
</dbReference>
<dbReference type="InterPro" id="IPR003018">
    <property type="entry name" value="GAF"/>
</dbReference>
<reference evidence="10 11" key="1">
    <citation type="submission" date="2024-01" db="EMBL/GenBank/DDBJ databases">
        <title>The diversity of rhizobia nodulating Mimosa spp. in eleven states of Brazil covering several biomes is determined by host plant, location, and edaphic factors.</title>
        <authorList>
            <person name="Rouws L."/>
            <person name="Barauna A."/>
            <person name="Beukes C."/>
            <person name="De Faria S.M."/>
            <person name="Gross E."/>
            <person name="Dos Reis Junior F.B."/>
            <person name="Simon M."/>
            <person name="Maluk M."/>
            <person name="Odee D.W."/>
            <person name="Kenicer G."/>
            <person name="Young J.P.W."/>
            <person name="Reis V.M."/>
            <person name="Zilli J."/>
            <person name="James E.K."/>
        </authorList>
    </citation>
    <scope>NUCLEOTIDE SEQUENCE [LARGE SCALE GENOMIC DNA]</scope>
    <source>
        <strain evidence="10 11">JPY167</strain>
    </source>
</reference>
<evidence type="ECO:0000259" key="7">
    <source>
        <dbReference type="PROSITE" id="PS50109"/>
    </source>
</evidence>
<dbReference type="SUPFAM" id="SSF55781">
    <property type="entry name" value="GAF domain-like"/>
    <property type="match status" value="1"/>
</dbReference>
<feature type="compositionally biased region" description="Basic and acidic residues" evidence="6">
    <location>
        <begin position="805"/>
        <end position="814"/>
    </location>
</feature>
<dbReference type="Pfam" id="PF02518">
    <property type="entry name" value="HATPase_c"/>
    <property type="match status" value="1"/>
</dbReference>
<keyword evidence="5" id="KW-0418">Kinase</keyword>
<dbReference type="InterPro" id="IPR000014">
    <property type="entry name" value="PAS"/>
</dbReference>
<dbReference type="Gene3D" id="1.10.287.130">
    <property type="match status" value="1"/>
</dbReference>
<dbReference type="InterPro" id="IPR004358">
    <property type="entry name" value="Sig_transdc_His_kin-like_C"/>
</dbReference>
<dbReference type="PANTHER" id="PTHR43304">
    <property type="entry name" value="PHYTOCHROME-LIKE PROTEIN CPH1"/>
    <property type="match status" value="1"/>
</dbReference>
<dbReference type="PROSITE" id="PS50113">
    <property type="entry name" value="PAC"/>
    <property type="match status" value="3"/>
</dbReference>
<dbReference type="EC" id="2.7.13.3" evidence="2"/>
<protein>
    <recommendedName>
        <fullName evidence="2">histidine kinase</fullName>
        <ecNumber evidence="2">2.7.13.3</ecNumber>
    </recommendedName>
</protein>
<dbReference type="SUPFAM" id="SSF47384">
    <property type="entry name" value="Homodimeric domain of signal transducing histidine kinase"/>
    <property type="match status" value="1"/>
</dbReference>
<comment type="caution">
    <text evidence="10">The sequence shown here is derived from an EMBL/GenBank/DDBJ whole genome shotgun (WGS) entry which is preliminary data.</text>
</comment>
<evidence type="ECO:0000313" key="11">
    <source>
        <dbReference type="Proteomes" id="UP001489897"/>
    </source>
</evidence>
<evidence type="ECO:0000256" key="5">
    <source>
        <dbReference type="ARBA" id="ARBA00022777"/>
    </source>
</evidence>
<dbReference type="SUPFAM" id="SSF55874">
    <property type="entry name" value="ATPase domain of HSP90 chaperone/DNA topoisomerase II/histidine kinase"/>
    <property type="match status" value="1"/>
</dbReference>
<dbReference type="InterPro" id="IPR036097">
    <property type="entry name" value="HisK_dim/P_sf"/>
</dbReference>
<name>A0ABU9RZ02_9BURK</name>
<feature type="domain" description="PAC" evidence="9">
    <location>
        <begin position="74"/>
        <end position="126"/>
    </location>
</feature>
<dbReference type="CDD" id="cd00082">
    <property type="entry name" value="HisKA"/>
    <property type="match status" value="1"/>
</dbReference>
<dbReference type="InterPro" id="IPR001610">
    <property type="entry name" value="PAC"/>
</dbReference>
<feature type="domain" description="PAS" evidence="8">
    <location>
        <begin position="1"/>
        <end position="71"/>
    </location>
</feature>
<dbReference type="InterPro" id="IPR005467">
    <property type="entry name" value="His_kinase_dom"/>
</dbReference>
<gene>
    <name evidence="10" type="ORF">VSR73_29955</name>
</gene>
<feature type="region of interest" description="Disordered" evidence="6">
    <location>
        <begin position="791"/>
        <end position="814"/>
    </location>
</feature>
<dbReference type="Pfam" id="PF08447">
    <property type="entry name" value="PAS_3"/>
    <property type="match status" value="3"/>
</dbReference>
<dbReference type="NCBIfam" id="TIGR00229">
    <property type="entry name" value="sensory_box"/>
    <property type="match status" value="2"/>
</dbReference>
<evidence type="ECO:0000259" key="8">
    <source>
        <dbReference type="PROSITE" id="PS50112"/>
    </source>
</evidence>
<dbReference type="InterPro" id="IPR000700">
    <property type="entry name" value="PAS-assoc_C"/>
</dbReference>
<dbReference type="InterPro" id="IPR029016">
    <property type="entry name" value="GAF-like_dom_sf"/>
</dbReference>
<proteinExistence type="predicted"/>
<dbReference type="SMART" id="SM00065">
    <property type="entry name" value="GAF"/>
    <property type="match status" value="1"/>
</dbReference>
<dbReference type="PANTHER" id="PTHR43304:SF1">
    <property type="entry name" value="PAC DOMAIN-CONTAINING PROTEIN"/>
    <property type="match status" value="1"/>
</dbReference>
<dbReference type="InterPro" id="IPR003594">
    <property type="entry name" value="HATPase_dom"/>
</dbReference>
<feature type="domain" description="PAC" evidence="9">
    <location>
        <begin position="500"/>
        <end position="551"/>
    </location>
</feature>
<evidence type="ECO:0000313" key="10">
    <source>
        <dbReference type="EMBL" id="MEM5425270.1"/>
    </source>
</evidence>
<keyword evidence="4" id="KW-0808">Transferase</keyword>
<dbReference type="PROSITE" id="PS50109">
    <property type="entry name" value="HIS_KIN"/>
    <property type="match status" value="1"/>
</dbReference>
<feature type="domain" description="PAS" evidence="8">
    <location>
        <begin position="127"/>
        <end position="197"/>
    </location>
</feature>
<dbReference type="Pfam" id="PF13185">
    <property type="entry name" value="GAF_2"/>
    <property type="match status" value="1"/>
</dbReference>
<dbReference type="InterPro" id="IPR013655">
    <property type="entry name" value="PAS_fold_3"/>
</dbReference>
<dbReference type="SMART" id="SM00091">
    <property type="entry name" value="PAS"/>
    <property type="match status" value="3"/>
</dbReference>
<dbReference type="Gene3D" id="3.30.565.10">
    <property type="entry name" value="Histidine kinase-like ATPase, C-terminal domain"/>
    <property type="match status" value="1"/>
</dbReference>
<dbReference type="InterPro" id="IPR003661">
    <property type="entry name" value="HisK_dim/P_dom"/>
</dbReference>
<dbReference type="EMBL" id="JAYMRV010000011">
    <property type="protein sequence ID" value="MEM5425270.1"/>
    <property type="molecule type" value="Genomic_DNA"/>
</dbReference>
<dbReference type="SMART" id="SM00387">
    <property type="entry name" value="HATPase_c"/>
    <property type="match status" value="1"/>
</dbReference>
<dbReference type="Gene3D" id="3.30.450.40">
    <property type="match status" value="1"/>
</dbReference>
<dbReference type="SMART" id="SM00086">
    <property type="entry name" value="PAC"/>
    <property type="match status" value="3"/>
</dbReference>
<dbReference type="PROSITE" id="PS50112">
    <property type="entry name" value="PAS"/>
    <property type="match status" value="2"/>
</dbReference>
<dbReference type="Proteomes" id="UP001489897">
    <property type="component" value="Unassembled WGS sequence"/>
</dbReference>
<dbReference type="Gene3D" id="3.30.450.20">
    <property type="entry name" value="PAS domain"/>
    <property type="match status" value="3"/>
</dbReference>
<dbReference type="InterPro" id="IPR036890">
    <property type="entry name" value="HATPase_C_sf"/>
</dbReference>
<accession>A0ABU9RZ02</accession>
<comment type="catalytic activity">
    <reaction evidence="1">
        <text>ATP + protein L-histidine = ADP + protein N-phospho-L-histidine.</text>
        <dbReference type="EC" id="2.7.13.3"/>
    </reaction>
</comment>
<evidence type="ECO:0000256" key="6">
    <source>
        <dbReference type="SAM" id="MobiDB-lite"/>
    </source>
</evidence>
<evidence type="ECO:0000256" key="1">
    <source>
        <dbReference type="ARBA" id="ARBA00000085"/>
    </source>
</evidence>